<name>A0A833ZUE8_9CHIR</name>
<accession>A0A833ZUE8</accession>
<dbReference type="Proteomes" id="UP000664940">
    <property type="component" value="Unassembled WGS sequence"/>
</dbReference>
<keyword evidence="1" id="KW-0472">Membrane</keyword>
<sequence>MVQMYHSLFNHLPTKICINHFHFLAILNEAVMDISFCVNINFHLSGINAQDCKLLGHMVVLCFVILLVSVEFEVISPSSHLILTSLAFNFSDFINLFKVPFFNFLNKLNFRIVLDLQKCHKFGTGSSCIHLSLSFSLC</sequence>
<feature type="transmembrane region" description="Helical" evidence="1">
    <location>
        <begin position="81"/>
        <end position="101"/>
    </location>
</feature>
<proteinExistence type="predicted"/>
<evidence type="ECO:0000313" key="2">
    <source>
        <dbReference type="EMBL" id="KAF6100044.1"/>
    </source>
</evidence>
<keyword evidence="1" id="KW-0812">Transmembrane</keyword>
<gene>
    <name evidence="2" type="ORF">HJG60_011746</name>
</gene>
<organism evidence="2 3">
    <name type="scientific">Phyllostomus discolor</name>
    <name type="common">pale spear-nosed bat</name>
    <dbReference type="NCBI Taxonomy" id="89673"/>
    <lineage>
        <taxon>Eukaryota</taxon>
        <taxon>Metazoa</taxon>
        <taxon>Chordata</taxon>
        <taxon>Craniata</taxon>
        <taxon>Vertebrata</taxon>
        <taxon>Euteleostomi</taxon>
        <taxon>Mammalia</taxon>
        <taxon>Eutheria</taxon>
        <taxon>Laurasiatheria</taxon>
        <taxon>Chiroptera</taxon>
        <taxon>Yangochiroptera</taxon>
        <taxon>Phyllostomidae</taxon>
        <taxon>Phyllostominae</taxon>
        <taxon>Phyllostomus</taxon>
    </lineage>
</organism>
<feature type="transmembrane region" description="Helical" evidence="1">
    <location>
        <begin position="20"/>
        <end position="42"/>
    </location>
</feature>
<comment type="caution">
    <text evidence="2">The sequence shown here is derived from an EMBL/GenBank/DDBJ whole genome shotgun (WGS) entry which is preliminary data.</text>
</comment>
<keyword evidence="1" id="KW-1133">Transmembrane helix</keyword>
<protein>
    <submittedName>
        <fullName evidence="2">Uncharacterized protein</fullName>
    </submittedName>
</protein>
<reference evidence="2 3" key="1">
    <citation type="journal article" date="2020" name="Nature">
        <title>Six reference-quality genomes reveal evolution of bat adaptations.</title>
        <authorList>
            <person name="Jebb D."/>
            <person name="Huang Z."/>
            <person name="Pippel M."/>
            <person name="Hughes G.M."/>
            <person name="Lavrichenko K."/>
            <person name="Devanna P."/>
            <person name="Winkler S."/>
            <person name="Jermiin L.S."/>
            <person name="Skirmuntt E.C."/>
            <person name="Katzourakis A."/>
            <person name="Burkitt-Gray L."/>
            <person name="Ray D.A."/>
            <person name="Sullivan K.A.M."/>
            <person name="Roscito J.G."/>
            <person name="Kirilenko B.M."/>
            <person name="Davalos L.M."/>
            <person name="Corthals A.P."/>
            <person name="Power M.L."/>
            <person name="Jones G."/>
            <person name="Ransome R.D."/>
            <person name="Dechmann D.K.N."/>
            <person name="Locatelli A.G."/>
            <person name="Puechmaille S.J."/>
            <person name="Fedrigo O."/>
            <person name="Jarvis E.D."/>
            <person name="Hiller M."/>
            <person name="Vernes S.C."/>
            <person name="Myers E.W."/>
            <person name="Teeling E.C."/>
        </authorList>
    </citation>
    <scope>NUCLEOTIDE SEQUENCE [LARGE SCALE GENOMIC DNA]</scope>
    <source>
        <strain evidence="2">Bat1K_MPI-CBG_1</strain>
    </source>
</reference>
<dbReference type="EMBL" id="JABVXQ010000007">
    <property type="protein sequence ID" value="KAF6100044.1"/>
    <property type="molecule type" value="Genomic_DNA"/>
</dbReference>
<evidence type="ECO:0000256" key="1">
    <source>
        <dbReference type="SAM" id="Phobius"/>
    </source>
</evidence>
<evidence type="ECO:0000313" key="3">
    <source>
        <dbReference type="Proteomes" id="UP000664940"/>
    </source>
</evidence>
<feature type="transmembrane region" description="Helical" evidence="1">
    <location>
        <begin position="54"/>
        <end position="75"/>
    </location>
</feature>
<dbReference type="AlphaFoldDB" id="A0A833ZUE8"/>